<protein>
    <recommendedName>
        <fullName evidence="7">DNA 3'-5' helicase</fullName>
        <ecNumber evidence="7">5.6.2.4</ecNumber>
    </recommendedName>
</protein>
<keyword evidence="2 9" id="KW-0378">Hydrolase</keyword>
<gene>
    <name evidence="11" type="primary">helD</name>
    <name evidence="11" type="ORF">BN990_03558</name>
</gene>
<dbReference type="PANTHER" id="PTHR11070">
    <property type="entry name" value="UVRD / RECB / PCRA DNA HELICASE FAMILY MEMBER"/>
    <property type="match status" value="1"/>
</dbReference>
<dbReference type="OrthoDB" id="9787585at2"/>
<dbReference type="eggNOG" id="COG3973">
    <property type="taxonomic scope" value="Bacteria"/>
</dbReference>
<comment type="caution">
    <text evidence="11">The sequence shown here is derived from an EMBL/GenBank/DDBJ whole genome shotgun (WGS) entry which is preliminary data.</text>
</comment>
<evidence type="ECO:0000256" key="1">
    <source>
        <dbReference type="ARBA" id="ARBA00022741"/>
    </source>
</evidence>
<dbReference type="GO" id="GO:0016887">
    <property type="term" value="F:ATP hydrolysis activity"/>
    <property type="evidence" value="ECO:0007669"/>
    <property type="project" value="RHEA"/>
</dbReference>
<comment type="catalytic activity">
    <reaction evidence="6">
        <text>Couples ATP hydrolysis with the unwinding of duplex DNA by translocating in the 3'-5' direction.</text>
        <dbReference type="EC" id="5.6.2.4"/>
    </reaction>
</comment>
<evidence type="ECO:0000256" key="9">
    <source>
        <dbReference type="PROSITE-ProRule" id="PRU00560"/>
    </source>
</evidence>
<dbReference type="Pfam" id="PF00580">
    <property type="entry name" value="UvrD-helicase"/>
    <property type="match status" value="1"/>
</dbReference>
<dbReference type="InterPro" id="IPR027417">
    <property type="entry name" value="P-loop_NTPase"/>
</dbReference>
<dbReference type="PANTHER" id="PTHR11070:SF17">
    <property type="entry name" value="DNA HELICASE IV"/>
    <property type="match status" value="1"/>
</dbReference>
<evidence type="ECO:0000256" key="3">
    <source>
        <dbReference type="ARBA" id="ARBA00022806"/>
    </source>
</evidence>
<keyword evidence="3 9" id="KW-0347">Helicase</keyword>
<proteinExistence type="predicted"/>
<evidence type="ECO:0000256" key="4">
    <source>
        <dbReference type="ARBA" id="ARBA00022840"/>
    </source>
</evidence>
<sequence>MGLVNVSKEGQTWQIEQRRVDKVINEINKKEDQLALRATDLKDSVIELRETFWDDVTVNLDEPDDVIETEASIKQQAELLKQKELVHGNIDDERKTLKQLKDNPYFGRIDFKEDDESSKEALYIGISSLMDAAEEDFLIYDWRAPISSLYYDHSLGKGSYETLDGEVTGEITLKRQFIIRNSQIKGMFDTGLTIGDQLLQEALGNNASTTMKSIVSTIQKEQNKIIRNEQSKYLLVQGVAGSGKTSAALQRIAYLMYRYRKELNPENVMLFSPNPLFTSYINNVLPELGEANVKQVTFFDYLQDKIGNKFTIESPFAQMEYTLTKTEDIHFNRRLSNIGYKSTLAFMKLIDEYLFSLLTEGVQFKNISFRKEVLISKHRISEYFYSLDKQMTLPNRLELVVRWLVKELRPFQKAEVKKDWVEEKIELLDKEAYVKAYYESQKQENESAANEELILRKVVVAKMFGSLKQQIQQFAFVDVSGTYYQMFADWKSDNKPEEWQSLAKQTKKNLEKKHLYWEEAAPYAYFKGRLLGHTSDRQVRQLFIDEAQDYASSQFAYIQHMFPYTNMTLLGDINQAIYVQMTKENPLIPSLAGRNAERITLTKSYRSTKQIVEFTKHFAPGNEEIEPFEREGKKPRVIMVNDNAEVIKRINEQVNKLTEQGYESTAIICKTMQESEIIYSALKDHMDVTLLSEDTYSLTKGLLIVPIYLAKGIEFDAVIIPDASSEHYTLSERSLFYTACTRAMHELVIINPMSPNVFIKEAVTSTYEQIIR</sequence>
<dbReference type="SUPFAM" id="SSF52540">
    <property type="entry name" value="P-loop containing nucleoside triphosphate hydrolases"/>
    <property type="match status" value="1"/>
</dbReference>
<reference evidence="11 12" key="1">
    <citation type="submission" date="2014-03" db="EMBL/GenBank/DDBJ databases">
        <authorList>
            <person name="Urmite Genomes U."/>
        </authorList>
    </citation>
    <scope>NUCLEOTIDE SEQUENCE [LARGE SCALE GENOMIC DNA]</scope>
    <source>
        <strain evidence="11 12">Vm-5</strain>
    </source>
</reference>
<evidence type="ECO:0000256" key="2">
    <source>
        <dbReference type="ARBA" id="ARBA00022801"/>
    </source>
</evidence>
<feature type="domain" description="UvrD-like helicase ATP-binding" evidence="10">
    <location>
        <begin position="217"/>
        <end position="608"/>
    </location>
</feature>
<dbReference type="Pfam" id="PF13538">
    <property type="entry name" value="UvrD_C_2"/>
    <property type="match status" value="1"/>
</dbReference>
<dbReference type="EMBL" id="CCDP010000002">
    <property type="protein sequence ID" value="CDQ41203.1"/>
    <property type="molecule type" value="Genomic_DNA"/>
</dbReference>
<dbReference type="InterPro" id="IPR014016">
    <property type="entry name" value="UvrD-like_ATP-bd"/>
</dbReference>
<dbReference type="GO" id="GO:0005524">
    <property type="term" value="F:ATP binding"/>
    <property type="evidence" value="ECO:0007669"/>
    <property type="project" value="UniProtKB-UniRule"/>
</dbReference>
<reference evidence="12" key="2">
    <citation type="submission" date="2014-05" db="EMBL/GenBank/DDBJ databases">
        <title>Draft genome sequence of Virgibacillus massiliensis Vm-5.</title>
        <authorList>
            <person name="Khelaifia S."/>
            <person name="Croce O."/>
            <person name="Lagier J.C."/>
            <person name="Raoult D."/>
        </authorList>
    </citation>
    <scope>NUCLEOTIDE SEQUENCE [LARGE SCALE GENOMIC DNA]</scope>
    <source>
        <strain evidence="12">Vm-5</strain>
    </source>
</reference>
<dbReference type="NCBIfam" id="NF041464">
    <property type="entry name" value="HelD_BACSU"/>
    <property type="match status" value="1"/>
</dbReference>
<keyword evidence="12" id="KW-1185">Reference proteome</keyword>
<evidence type="ECO:0000256" key="7">
    <source>
        <dbReference type="ARBA" id="ARBA00034808"/>
    </source>
</evidence>
<dbReference type="GO" id="GO:0003677">
    <property type="term" value="F:DNA binding"/>
    <property type="evidence" value="ECO:0007669"/>
    <property type="project" value="InterPro"/>
</dbReference>
<dbReference type="STRING" id="1462526.BN990_03558"/>
<keyword evidence="5" id="KW-0413">Isomerase</keyword>
<evidence type="ECO:0000256" key="8">
    <source>
        <dbReference type="ARBA" id="ARBA00048988"/>
    </source>
</evidence>
<dbReference type="Proteomes" id="UP000028875">
    <property type="component" value="Unassembled WGS sequence"/>
</dbReference>
<feature type="binding site" evidence="9">
    <location>
        <begin position="238"/>
        <end position="245"/>
    </location>
    <ligand>
        <name>ATP</name>
        <dbReference type="ChEBI" id="CHEBI:30616"/>
    </ligand>
</feature>
<dbReference type="InterPro" id="IPR048228">
    <property type="entry name" value="HelD_bacillota"/>
</dbReference>
<evidence type="ECO:0000256" key="6">
    <source>
        <dbReference type="ARBA" id="ARBA00034617"/>
    </source>
</evidence>
<keyword evidence="4 9" id="KW-0067">ATP-binding</keyword>
<accession>A0A024QF82</accession>
<dbReference type="InterPro" id="IPR014017">
    <property type="entry name" value="DNA_helicase_UvrD-like_C"/>
</dbReference>
<dbReference type="GO" id="GO:0043138">
    <property type="term" value="F:3'-5' DNA helicase activity"/>
    <property type="evidence" value="ECO:0007669"/>
    <property type="project" value="UniProtKB-EC"/>
</dbReference>
<evidence type="ECO:0000313" key="12">
    <source>
        <dbReference type="Proteomes" id="UP000028875"/>
    </source>
</evidence>
<dbReference type="AlphaFoldDB" id="A0A024QF82"/>
<dbReference type="GO" id="GO:0000725">
    <property type="term" value="P:recombinational repair"/>
    <property type="evidence" value="ECO:0007669"/>
    <property type="project" value="TreeGrafter"/>
</dbReference>
<dbReference type="InterPro" id="IPR027785">
    <property type="entry name" value="UvrD-like_helicase_C"/>
</dbReference>
<evidence type="ECO:0000256" key="5">
    <source>
        <dbReference type="ARBA" id="ARBA00023235"/>
    </source>
</evidence>
<keyword evidence="1 9" id="KW-0547">Nucleotide-binding</keyword>
<name>A0A024QF82_9BACI</name>
<organism evidence="11 12">
    <name type="scientific">Virgibacillus massiliensis</name>
    <dbReference type="NCBI Taxonomy" id="1462526"/>
    <lineage>
        <taxon>Bacteria</taxon>
        <taxon>Bacillati</taxon>
        <taxon>Bacillota</taxon>
        <taxon>Bacilli</taxon>
        <taxon>Bacillales</taxon>
        <taxon>Bacillaceae</taxon>
        <taxon>Virgibacillus</taxon>
    </lineage>
</organism>
<evidence type="ECO:0000259" key="10">
    <source>
        <dbReference type="PROSITE" id="PS51198"/>
    </source>
</evidence>
<evidence type="ECO:0000313" key="11">
    <source>
        <dbReference type="EMBL" id="CDQ41203.1"/>
    </source>
</evidence>
<dbReference type="Gene3D" id="3.40.50.300">
    <property type="entry name" value="P-loop containing nucleotide triphosphate hydrolases"/>
    <property type="match status" value="2"/>
</dbReference>
<dbReference type="GO" id="GO:0005829">
    <property type="term" value="C:cytosol"/>
    <property type="evidence" value="ECO:0007669"/>
    <property type="project" value="TreeGrafter"/>
</dbReference>
<dbReference type="InterPro" id="IPR000212">
    <property type="entry name" value="DNA_helicase_UvrD/REP"/>
</dbReference>
<comment type="catalytic activity">
    <reaction evidence="8">
        <text>ATP + H2O = ADP + phosphate + H(+)</text>
        <dbReference type="Rhea" id="RHEA:13065"/>
        <dbReference type="ChEBI" id="CHEBI:15377"/>
        <dbReference type="ChEBI" id="CHEBI:15378"/>
        <dbReference type="ChEBI" id="CHEBI:30616"/>
        <dbReference type="ChEBI" id="CHEBI:43474"/>
        <dbReference type="ChEBI" id="CHEBI:456216"/>
        <dbReference type="EC" id="5.6.2.4"/>
    </reaction>
</comment>
<dbReference type="Pfam" id="PF13361">
    <property type="entry name" value="UvrD_C"/>
    <property type="match status" value="1"/>
</dbReference>
<dbReference type="EC" id="5.6.2.4" evidence="7"/>
<dbReference type="PROSITE" id="PS51198">
    <property type="entry name" value="UVRD_HELICASE_ATP_BIND"/>
    <property type="match status" value="1"/>
</dbReference>